<protein>
    <submittedName>
        <fullName evidence="2">Uncharacterized protein</fullName>
    </submittedName>
</protein>
<proteinExistence type="predicted"/>
<keyword evidence="3" id="KW-1185">Reference proteome</keyword>
<comment type="caution">
    <text evidence="2">The sequence shown here is derived from an EMBL/GenBank/DDBJ whole genome shotgun (WGS) entry which is preliminary data.</text>
</comment>
<dbReference type="InParanoid" id="G7E3Z0"/>
<gene>
    <name evidence="2" type="primary">Mo04228</name>
    <name evidence="2" type="ORF">E5Q_04228</name>
</gene>
<dbReference type="AlphaFoldDB" id="G7E3Z0"/>
<organism evidence="2 3">
    <name type="scientific">Mixia osmundae (strain CBS 9802 / IAM 14324 / JCM 22182 / KY 12970)</name>
    <dbReference type="NCBI Taxonomy" id="764103"/>
    <lineage>
        <taxon>Eukaryota</taxon>
        <taxon>Fungi</taxon>
        <taxon>Dikarya</taxon>
        <taxon>Basidiomycota</taxon>
        <taxon>Pucciniomycotina</taxon>
        <taxon>Mixiomycetes</taxon>
        <taxon>Mixiales</taxon>
        <taxon>Mixiaceae</taxon>
        <taxon>Mixia</taxon>
    </lineage>
</organism>
<sequence>MRRVDSDNGGRKQESDAMGERVQIASKLVAATYADARAAVGQASTRYYRGNRNWFAVTGREHLALYSRTDHPYCKSSARLFAQPKLRVRVLNATVHRPAFADTTRRQAVARAFRVCHSRIDDGQWVELAPVYGAEVPARRQSVSVMADSMHHSAASMTGTQLEPLSDEIDSRLAGVDASEIQSVRQSDGTVSQTEGYFCFRNPAGEPLRFLDGPPLTNALSVPIARDGSILCDVDELERAPERSGRSSWPDKPLRKGQ</sequence>
<reference evidence="2 3" key="2">
    <citation type="journal article" date="2012" name="Open Biol.">
        <title>Characteristics of nucleosomes and linker DNA regions on the genome of the basidiomycete Mixia osmundae revealed by mono- and dinucleosome mapping.</title>
        <authorList>
            <person name="Nishida H."/>
            <person name="Kondo S."/>
            <person name="Matsumoto T."/>
            <person name="Suzuki Y."/>
            <person name="Yoshikawa H."/>
            <person name="Taylor T.D."/>
            <person name="Sugiyama J."/>
        </authorList>
    </citation>
    <scope>NUCLEOTIDE SEQUENCE [LARGE SCALE GENOMIC DNA]</scope>
    <source>
        <strain evidence="3">CBS 9802 / IAM 14324 / JCM 22182 / KY 12970</strain>
    </source>
</reference>
<dbReference type="RefSeq" id="XP_014570642.1">
    <property type="nucleotide sequence ID" value="XM_014715156.1"/>
</dbReference>
<evidence type="ECO:0000256" key="1">
    <source>
        <dbReference type="SAM" id="MobiDB-lite"/>
    </source>
</evidence>
<dbReference type="EMBL" id="BABT02000126">
    <property type="protein sequence ID" value="GAA97550.1"/>
    <property type="molecule type" value="Genomic_DNA"/>
</dbReference>
<dbReference type="Proteomes" id="UP000009131">
    <property type="component" value="Unassembled WGS sequence"/>
</dbReference>
<accession>G7E3Z0</accession>
<name>G7E3Z0_MIXOS</name>
<feature type="region of interest" description="Disordered" evidence="1">
    <location>
        <begin position="239"/>
        <end position="258"/>
    </location>
</feature>
<reference evidence="2 3" key="1">
    <citation type="journal article" date="2011" name="J. Gen. Appl. Microbiol.">
        <title>Draft genome sequencing of the enigmatic basidiomycete Mixia osmundae.</title>
        <authorList>
            <person name="Nishida H."/>
            <person name="Nagatsuka Y."/>
            <person name="Sugiyama J."/>
        </authorList>
    </citation>
    <scope>NUCLEOTIDE SEQUENCE [LARGE SCALE GENOMIC DNA]</scope>
    <source>
        <strain evidence="3">CBS 9802 / IAM 14324 / JCM 22182 / KY 12970</strain>
    </source>
</reference>
<dbReference type="HOGENOM" id="CLU_1078017_0_0_1"/>
<evidence type="ECO:0000313" key="2">
    <source>
        <dbReference type="EMBL" id="GAA97550.1"/>
    </source>
</evidence>
<evidence type="ECO:0000313" key="3">
    <source>
        <dbReference type="Proteomes" id="UP000009131"/>
    </source>
</evidence>